<dbReference type="InterPro" id="IPR027417">
    <property type="entry name" value="P-loop_NTPase"/>
</dbReference>
<evidence type="ECO:0008006" key="3">
    <source>
        <dbReference type="Google" id="ProtNLM"/>
    </source>
</evidence>
<gene>
    <name evidence="1" type="ORF">BWK72_13895</name>
</gene>
<sequence>MAWSSVSSLLETFGDAVWRADTLADAAGEGRTLPSCHAALDAQLPGGGWPVGALCEILQPQAGQGEWRLLLPALRSLTQTVVLVAPPYAPFGPGIAAQGLGVQQLLWVQADAMAERLWAAEQALRCAGVGAVLLWLGPVRSDHLRRLHLAAQAHTKLLWVMRPLAAQDESSPAVLRLLAACRT</sequence>
<dbReference type="InterPro" id="IPR047610">
    <property type="entry name" value="ImuA_translesion"/>
</dbReference>
<organism evidence="1 2">
    <name type="scientific">Rhodoferax ferrireducens</name>
    <dbReference type="NCBI Taxonomy" id="192843"/>
    <lineage>
        <taxon>Bacteria</taxon>
        <taxon>Pseudomonadati</taxon>
        <taxon>Pseudomonadota</taxon>
        <taxon>Betaproteobacteria</taxon>
        <taxon>Burkholderiales</taxon>
        <taxon>Comamonadaceae</taxon>
        <taxon>Rhodoferax</taxon>
    </lineage>
</organism>
<dbReference type="AlphaFoldDB" id="A0A1W9KSE2"/>
<dbReference type="SUPFAM" id="SSF52540">
    <property type="entry name" value="P-loop containing nucleoside triphosphate hydrolases"/>
    <property type="match status" value="1"/>
</dbReference>
<dbReference type="InterPro" id="IPR017166">
    <property type="entry name" value="UCP037290"/>
</dbReference>
<name>A0A1W9KSE2_9BURK</name>
<proteinExistence type="predicted"/>
<dbReference type="NCBIfam" id="NF033429">
    <property type="entry name" value="ImuA_translesion"/>
    <property type="match status" value="1"/>
</dbReference>
<dbReference type="Gene3D" id="3.40.50.300">
    <property type="entry name" value="P-loop containing nucleotide triphosphate hydrolases"/>
    <property type="match status" value="1"/>
</dbReference>
<dbReference type="PIRSF" id="PIRSF037290">
    <property type="entry name" value="UCP037290"/>
    <property type="match status" value="1"/>
</dbReference>
<dbReference type="EMBL" id="MTEI01000009">
    <property type="protein sequence ID" value="OQW87299.1"/>
    <property type="molecule type" value="Genomic_DNA"/>
</dbReference>
<reference evidence="1 2" key="1">
    <citation type="submission" date="2017-01" db="EMBL/GenBank/DDBJ databases">
        <title>Novel large sulfur bacteria in the metagenomes of groundwater-fed chemosynthetic microbial mats in the Lake Huron basin.</title>
        <authorList>
            <person name="Sharrar A.M."/>
            <person name="Flood B.E."/>
            <person name="Bailey J.V."/>
            <person name="Jones D.S."/>
            <person name="Biddanda B."/>
            <person name="Ruberg S.A."/>
            <person name="Marcus D.N."/>
            <person name="Dick G.J."/>
        </authorList>
    </citation>
    <scope>NUCLEOTIDE SEQUENCE [LARGE SCALE GENOMIC DNA]</scope>
    <source>
        <strain evidence="1">A7</strain>
    </source>
</reference>
<comment type="caution">
    <text evidence="1">The sequence shown here is derived from an EMBL/GenBank/DDBJ whole genome shotgun (WGS) entry which is preliminary data.</text>
</comment>
<dbReference type="Proteomes" id="UP000192505">
    <property type="component" value="Unassembled WGS sequence"/>
</dbReference>
<protein>
    <recommendedName>
        <fullName evidence="3">Translesion DNA synthesis-associated protein ImuA</fullName>
    </recommendedName>
</protein>
<evidence type="ECO:0000313" key="2">
    <source>
        <dbReference type="Proteomes" id="UP000192505"/>
    </source>
</evidence>
<evidence type="ECO:0000313" key="1">
    <source>
        <dbReference type="EMBL" id="OQW87299.1"/>
    </source>
</evidence>
<accession>A0A1W9KSE2</accession>